<reference evidence="2 3" key="2">
    <citation type="submission" date="2020-04" db="EMBL/GenBank/DDBJ databases">
        <authorList>
            <person name="Fomenkov A."/>
            <person name="Anton B.P."/>
            <person name="Roberts R.J."/>
        </authorList>
    </citation>
    <scope>NUCLEOTIDE SEQUENCE [LARGE SCALE GENOMIC DNA]</scope>
    <source>
        <strain evidence="2 3">S2</strain>
    </source>
</reference>
<organism evidence="2 3">
    <name type="scientific">Priestia megaterium</name>
    <name type="common">Bacillus megaterium</name>
    <dbReference type="NCBI Taxonomy" id="1404"/>
    <lineage>
        <taxon>Bacteria</taxon>
        <taxon>Bacillati</taxon>
        <taxon>Bacillota</taxon>
        <taxon>Bacilli</taxon>
        <taxon>Bacillales</taxon>
        <taxon>Bacillaceae</taxon>
        <taxon>Priestia</taxon>
    </lineage>
</organism>
<dbReference type="Pfam" id="PF01547">
    <property type="entry name" value="SBP_bac_1"/>
    <property type="match status" value="1"/>
</dbReference>
<proteinExistence type="predicted"/>
<name>A0A6H1PA62_PRIMG</name>
<accession>A0A6H1PA62</accession>
<dbReference type="InterPro" id="IPR050490">
    <property type="entry name" value="Bact_solute-bd_prot1"/>
</dbReference>
<dbReference type="Gene3D" id="3.40.190.10">
    <property type="entry name" value="Periplasmic binding protein-like II"/>
    <property type="match status" value="1"/>
</dbReference>
<dbReference type="PANTHER" id="PTHR43649">
    <property type="entry name" value="ARABINOSE-BINDING PROTEIN-RELATED"/>
    <property type="match status" value="1"/>
</dbReference>
<evidence type="ECO:0000256" key="1">
    <source>
        <dbReference type="SAM" id="SignalP"/>
    </source>
</evidence>
<protein>
    <submittedName>
        <fullName evidence="2">Extracellular solute-binding protein</fullName>
    </submittedName>
</protein>
<dbReference type="SUPFAM" id="SSF53850">
    <property type="entry name" value="Periplasmic binding protein-like II"/>
    <property type="match status" value="1"/>
</dbReference>
<gene>
    <name evidence="2" type="ORF">HFZ78_29615</name>
</gene>
<dbReference type="PROSITE" id="PS51257">
    <property type="entry name" value="PROKAR_LIPOPROTEIN"/>
    <property type="match status" value="1"/>
</dbReference>
<sequence length="427" mass="48300">MKKILPILFAAVLVLSLFAGCSKQDETASSTVKKSNDNKVEGKITIWTFFGQVEDMAKEFEKKYPDAEVEVKIFPGDQYKTKLLNVLQSGKDVPDIFDLERGYIDKFINSKYATNLSDMGAEDLVKDYVPYVQALGRDAKGDVKAISDHSSPGGFWYIKENAKKYLGTDDPEKISEMVDSYDKIIELGKKVNKDSNGKVHLISHYGDIYNMEAYNTKPWEKDGKLTIDSAWKKSYELQKEIFNNDVDAKLEFFSAGWGNAINDGSVVLTAMPAWASFMVDNKDDKAKGKFGVARTPKGFYMGGTYRSIYEKSPNKDLAYKFIEFIAGKEWQQHNLEATGNMPGLLSVYEDNLETFKSPMFGDQNILKPYYETVKDIPGYKSDKYGEEVLSIWRKAAGQGVKNNADIKEVIKNFKKEVKNTFPELKVD</sequence>
<dbReference type="InterPro" id="IPR006059">
    <property type="entry name" value="SBP"/>
</dbReference>
<evidence type="ECO:0000313" key="2">
    <source>
        <dbReference type="EMBL" id="QIZ10355.1"/>
    </source>
</evidence>
<dbReference type="Proteomes" id="UP000501868">
    <property type="component" value="Chromosome"/>
</dbReference>
<feature type="chain" id="PRO_5039686665" evidence="1">
    <location>
        <begin position="20"/>
        <end position="427"/>
    </location>
</feature>
<dbReference type="PANTHER" id="PTHR43649:SF12">
    <property type="entry name" value="DIACETYLCHITOBIOSE BINDING PROTEIN DASA"/>
    <property type="match status" value="1"/>
</dbReference>
<dbReference type="EMBL" id="CP051128">
    <property type="protein sequence ID" value="QIZ10355.1"/>
    <property type="molecule type" value="Genomic_DNA"/>
</dbReference>
<keyword evidence="1" id="KW-0732">Signal</keyword>
<dbReference type="AlphaFoldDB" id="A0A6H1PA62"/>
<reference evidence="2 3" key="1">
    <citation type="submission" date="2020-04" db="EMBL/GenBank/DDBJ databases">
        <title>Genome-Wide Identification of 5-Methylcytosine Sites in Bacterial Genomes By High-Throughput Sequencing of MspJI Restriction Fragments.</title>
        <authorList>
            <person name="Wu V."/>
        </authorList>
    </citation>
    <scope>NUCLEOTIDE SEQUENCE [LARGE SCALE GENOMIC DNA]</scope>
    <source>
        <strain evidence="2 3">S2</strain>
    </source>
</reference>
<evidence type="ECO:0000313" key="3">
    <source>
        <dbReference type="Proteomes" id="UP000501868"/>
    </source>
</evidence>
<feature type="signal peptide" evidence="1">
    <location>
        <begin position="1"/>
        <end position="19"/>
    </location>
</feature>